<dbReference type="Pfam" id="PF08100">
    <property type="entry name" value="Dimerisation"/>
    <property type="match status" value="1"/>
</dbReference>
<dbReference type="GO" id="GO:0032259">
    <property type="term" value="P:methylation"/>
    <property type="evidence" value="ECO:0007669"/>
    <property type="project" value="UniProtKB-KW"/>
</dbReference>
<evidence type="ECO:0000313" key="7">
    <source>
        <dbReference type="EMBL" id="KAF7372126.1"/>
    </source>
</evidence>
<evidence type="ECO:0000256" key="2">
    <source>
        <dbReference type="ARBA" id="ARBA00022679"/>
    </source>
</evidence>
<dbReference type="InterPro" id="IPR016461">
    <property type="entry name" value="COMT-like"/>
</dbReference>
<gene>
    <name evidence="6" type="ORF">MVEN_00059300</name>
    <name evidence="7" type="ORF">MVEN_00071500</name>
</gene>
<protein>
    <recommendedName>
        <fullName evidence="9">S-adenosyl-L-methionine-dependent methyltransferase</fullName>
    </recommendedName>
</protein>
<dbReference type="InterPro" id="IPR029063">
    <property type="entry name" value="SAM-dependent_MTases_sf"/>
</dbReference>
<dbReference type="Gene3D" id="3.40.50.150">
    <property type="entry name" value="Vaccinia Virus protein VP39"/>
    <property type="match status" value="1"/>
</dbReference>
<name>A0A8H7DHX8_9AGAR</name>
<dbReference type="InterPro" id="IPR036390">
    <property type="entry name" value="WH_DNA-bd_sf"/>
</dbReference>
<dbReference type="GO" id="GO:0008171">
    <property type="term" value="F:O-methyltransferase activity"/>
    <property type="evidence" value="ECO:0007669"/>
    <property type="project" value="InterPro"/>
</dbReference>
<organism evidence="6 8">
    <name type="scientific">Mycena venus</name>
    <dbReference type="NCBI Taxonomy" id="2733690"/>
    <lineage>
        <taxon>Eukaryota</taxon>
        <taxon>Fungi</taxon>
        <taxon>Dikarya</taxon>
        <taxon>Basidiomycota</taxon>
        <taxon>Agaricomycotina</taxon>
        <taxon>Agaricomycetes</taxon>
        <taxon>Agaricomycetidae</taxon>
        <taxon>Agaricales</taxon>
        <taxon>Marasmiineae</taxon>
        <taxon>Mycenaceae</taxon>
        <taxon>Mycena</taxon>
    </lineage>
</organism>
<dbReference type="EMBL" id="JACAZI010000001">
    <property type="protein sequence ID" value="KAF7372011.1"/>
    <property type="molecule type" value="Genomic_DNA"/>
</dbReference>
<dbReference type="InterPro" id="IPR012967">
    <property type="entry name" value="COMT_dimerisation"/>
</dbReference>
<feature type="domain" description="O-methyltransferase C-terminal" evidence="4">
    <location>
        <begin position="199"/>
        <end position="379"/>
    </location>
</feature>
<dbReference type="PANTHER" id="PTHR43712:SF2">
    <property type="entry name" value="O-METHYLTRANSFERASE CICE"/>
    <property type="match status" value="1"/>
</dbReference>
<comment type="caution">
    <text evidence="6">The sequence shown here is derived from an EMBL/GenBank/DDBJ whole genome shotgun (WGS) entry which is preliminary data.</text>
</comment>
<dbReference type="InterPro" id="IPR036388">
    <property type="entry name" value="WH-like_DNA-bd_sf"/>
</dbReference>
<dbReference type="EMBL" id="JACAZI010000001">
    <property type="protein sequence ID" value="KAF7372126.1"/>
    <property type="molecule type" value="Genomic_DNA"/>
</dbReference>
<proteinExistence type="predicted"/>
<accession>A0A8H7DHX8</accession>
<evidence type="ECO:0000313" key="6">
    <source>
        <dbReference type="EMBL" id="KAF7372011.1"/>
    </source>
</evidence>
<dbReference type="AlphaFoldDB" id="A0A8H7DHX8"/>
<keyword evidence="3" id="KW-0949">S-adenosyl-L-methionine</keyword>
<keyword evidence="1" id="KW-0489">Methyltransferase</keyword>
<dbReference type="SUPFAM" id="SSF53335">
    <property type="entry name" value="S-adenosyl-L-methionine-dependent methyltransferases"/>
    <property type="match status" value="1"/>
</dbReference>
<sequence length="468" mass="51231">MGSITTLRRLAAILTDALDSVDSVYQKAGLNFPSLDEPFDPKNEAEALRQDKAITAAVNNIMAVTAQISATVCDPMRLAVNTSNAMHISSCLNAASELNVVEILREAGPKGASTKDIAAPSQSNPGLVERILRLLATHHIFREVSPGVFANNRVSSTLDKGKPSSVIFANREDRLTGSNGIAALVEHTAELCGKSSVFLADSMLKPSDKLPFNLAYRVDEPMFLWMQDPKNRSQVSRFAVAMQGTGATEPPDTIFKGFDWSLITDNGLIVDVGGGIGHSSLTIAKKFPSLRIINQDLGPALEISKRYWKEHFPEHLESQMAQFQVHDFFTPQPVKDAAVFMLRYILHDWPDKTVHNILCHLRDAALPTTKLIVIEKIQPFASLEEGAGSRTENIPGAARPTAEPPLLPNWGAATADLYLYDMTMHVMLGGVERTLEAFYDIFLESGWKLVEVHHCSGSQLSHLIALPV</sequence>
<dbReference type="OrthoDB" id="2410195at2759"/>
<feature type="domain" description="O-methyltransferase dimerisation" evidence="5">
    <location>
        <begin position="82"/>
        <end position="158"/>
    </location>
</feature>
<evidence type="ECO:0000259" key="5">
    <source>
        <dbReference type="Pfam" id="PF08100"/>
    </source>
</evidence>
<dbReference type="InterPro" id="IPR001077">
    <property type="entry name" value="COMT_C"/>
</dbReference>
<evidence type="ECO:0008006" key="9">
    <source>
        <dbReference type="Google" id="ProtNLM"/>
    </source>
</evidence>
<evidence type="ECO:0000259" key="4">
    <source>
        <dbReference type="Pfam" id="PF00891"/>
    </source>
</evidence>
<evidence type="ECO:0000256" key="1">
    <source>
        <dbReference type="ARBA" id="ARBA00022603"/>
    </source>
</evidence>
<reference evidence="6" key="1">
    <citation type="submission" date="2020-05" db="EMBL/GenBank/DDBJ databases">
        <title>Mycena genomes resolve the evolution of fungal bioluminescence.</title>
        <authorList>
            <person name="Tsai I.J."/>
        </authorList>
    </citation>
    <scope>NUCLEOTIDE SEQUENCE</scope>
    <source>
        <strain evidence="6">CCC161011</strain>
    </source>
</reference>
<dbReference type="PANTHER" id="PTHR43712">
    <property type="entry name" value="PUTATIVE (AFU_ORTHOLOGUE AFUA_4G14580)-RELATED"/>
    <property type="match status" value="1"/>
</dbReference>
<dbReference type="PROSITE" id="PS51683">
    <property type="entry name" value="SAM_OMT_II"/>
    <property type="match status" value="1"/>
</dbReference>
<dbReference type="Pfam" id="PF00891">
    <property type="entry name" value="Methyltransf_2"/>
    <property type="match status" value="1"/>
</dbReference>
<keyword evidence="8" id="KW-1185">Reference proteome</keyword>
<dbReference type="SUPFAM" id="SSF46785">
    <property type="entry name" value="Winged helix' DNA-binding domain"/>
    <property type="match status" value="1"/>
</dbReference>
<dbReference type="Proteomes" id="UP000620124">
    <property type="component" value="Unassembled WGS sequence"/>
</dbReference>
<dbReference type="GO" id="GO:0046983">
    <property type="term" value="F:protein dimerization activity"/>
    <property type="evidence" value="ECO:0007669"/>
    <property type="project" value="InterPro"/>
</dbReference>
<evidence type="ECO:0000256" key="3">
    <source>
        <dbReference type="ARBA" id="ARBA00022691"/>
    </source>
</evidence>
<keyword evidence="2" id="KW-0808">Transferase</keyword>
<dbReference type="Gene3D" id="1.10.10.10">
    <property type="entry name" value="Winged helix-like DNA-binding domain superfamily/Winged helix DNA-binding domain"/>
    <property type="match status" value="1"/>
</dbReference>
<evidence type="ECO:0000313" key="8">
    <source>
        <dbReference type="Proteomes" id="UP000620124"/>
    </source>
</evidence>